<dbReference type="InterPro" id="IPR036259">
    <property type="entry name" value="MFS_trans_sf"/>
</dbReference>
<name>A0A0U4E6W7_9BURK</name>
<organism evidence="1 2">
    <name type="scientific">Pandoraea thiooxydans</name>
    <dbReference type="NCBI Taxonomy" id="445709"/>
    <lineage>
        <taxon>Bacteria</taxon>
        <taxon>Pseudomonadati</taxon>
        <taxon>Pseudomonadota</taxon>
        <taxon>Betaproteobacteria</taxon>
        <taxon>Burkholderiales</taxon>
        <taxon>Burkholderiaceae</taxon>
        <taxon>Pandoraea</taxon>
    </lineage>
</organism>
<dbReference type="Proteomes" id="UP000036700">
    <property type="component" value="Chromosome"/>
</dbReference>
<evidence type="ECO:0000313" key="2">
    <source>
        <dbReference type="Proteomes" id="UP000036700"/>
    </source>
</evidence>
<dbReference type="SUPFAM" id="SSF103473">
    <property type="entry name" value="MFS general substrate transporter"/>
    <property type="match status" value="1"/>
</dbReference>
<dbReference type="AlphaFoldDB" id="A0A0U4E6W7"/>
<proteinExistence type="predicted"/>
<accession>A0A0U4E6W7</accession>
<reference evidence="2" key="1">
    <citation type="submission" date="2015-06" db="EMBL/GenBank/DDBJ databases">
        <authorList>
            <person name="Hoefler B.C."/>
            <person name="Straight P.D."/>
        </authorList>
    </citation>
    <scope>NUCLEOTIDE SEQUENCE [LARGE SCALE GENOMIC DNA]</scope>
    <source>
        <strain evidence="2">DSM 25325</strain>
    </source>
</reference>
<protein>
    <submittedName>
        <fullName evidence="1">Uncharacterized protein</fullName>
    </submittedName>
</protein>
<dbReference type="EMBL" id="CP011568">
    <property type="protein sequence ID" value="ALX34805.1"/>
    <property type="molecule type" value="Genomic_DNA"/>
</dbReference>
<keyword evidence="2" id="KW-1185">Reference proteome</keyword>
<gene>
    <name evidence="1" type="ORF">ABW99_20740</name>
</gene>
<dbReference type="KEGG" id="ptx:ABW99_20740"/>
<sequence>MPPVGVAEPESIGTLLTVQTCAGFLLTTVSIQLVPAVVTKFGWQGGFGMLALGPALGCIAMHPSAGNHRPSNSPAASDSVLKACVSRGALQLPCPTRAASRH</sequence>
<evidence type="ECO:0000313" key="1">
    <source>
        <dbReference type="EMBL" id="ALX34805.1"/>
    </source>
</evidence>
<dbReference type="STRING" id="445709.ABW99_20740"/>